<evidence type="ECO:0000256" key="6">
    <source>
        <dbReference type="RuleBase" id="RU366058"/>
    </source>
</evidence>
<evidence type="ECO:0000313" key="9">
    <source>
        <dbReference type="Proteomes" id="UP000276443"/>
    </source>
</evidence>
<dbReference type="PANTHER" id="PTHR12677:SF59">
    <property type="entry name" value="GOLGI APPARATUS MEMBRANE PROTEIN TVP38-RELATED"/>
    <property type="match status" value="1"/>
</dbReference>
<keyword evidence="5 6" id="KW-0472">Membrane</keyword>
<dbReference type="InterPro" id="IPR015414">
    <property type="entry name" value="TMEM64"/>
</dbReference>
<comment type="caution">
    <text evidence="8">The sequence shown here is derived from an EMBL/GenBank/DDBJ whole genome shotgun (WGS) entry which is preliminary data.</text>
</comment>
<dbReference type="InterPro" id="IPR032816">
    <property type="entry name" value="VTT_dom"/>
</dbReference>
<keyword evidence="3 6" id="KW-0812">Transmembrane</keyword>
<dbReference type="EMBL" id="RKRF01000014">
    <property type="protein sequence ID" value="RPF50101.1"/>
    <property type="molecule type" value="Genomic_DNA"/>
</dbReference>
<comment type="similarity">
    <text evidence="6">Belongs to the TVP38/TMEM64 family.</text>
</comment>
<protein>
    <recommendedName>
        <fullName evidence="6">TVP38/TMEM64 family membrane protein</fullName>
    </recommendedName>
</protein>
<dbReference type="Pfam" id="PF09335">
    <property type="entry name" value="VTT_dom"/>
    <property type="match status" value="1"/>
</dbReference>
<comment type="subcellular location">
    <subcellularLocation>
        <location evidence="1 6">Cell membrane</location>
        <topology evidence="1 6">Multi-pass membrane protein</topology>
    </subcellularLocation>
</comment>
<feature type="transmembrane region" description="Helical" evidence="6">
    <location>
        <begin position="157"/>
        <end position="179"/>
    </location>
</feature>
<evidence type="ECO:0000256" key="2">
    <source>
        <dbReference type="ARBA" id="ARBA00022475"/>
    </source>
</evidence>
<dbReference type="Proteomes" id="UP000276443">
    <property type="component" value="Unassembled WGS sequence"/>
</dbReference>
<dbReference type="PANTHER" id="PTHR12677">
    <property type="entry name" value="GOLGI APPARATUS MEMBRANE PROTEIN TVP38-RELATED"/>
    <property type="match status" value="1"/>
</dbReference>
<evidence type="ECO:0000313" key="8">
    <source>
        <dbReference type="EMBL" id="RPF50101.1"/>
    </source>
</evidence>
<evidence type="ECO:0000256" key="1">
    <source>
        <dbReference type="ARBA" id="ARBA00004651"/>
    </source>
</evidence>
<dbReference type="OrthoDB" id="9812980at2"/>
<keyword evidence="2 6" id="KW-1003">Cell membrane</keyword>
<proteinExistence type="inferred from homology"/>
<evidence type="ECO:0000256" key="4">
    <source>
        <dbReference type="ARBA" id="ARBA00022989"/>
    </source>
</evidence>
<reference evidence="8 9" key="1">
    <citation type="submission" date="2018-11" db="EMBL/GenBank/DDBJ databases">
        <title>Genomic Encyclopedia of Type Strains, Phase IV (KMG-IV): sequencing the most valuable type-strain genomes for metagenomic binning, comparative biology and taxonomic classification.</title>
        <authorList>
            <person name="Goeker M."/>
        </authorList>
    </citation>
    <scope>NUCLEOTIDE SEQUENCE [LARGE SCALE GENOMIC DNA]</scope>
    <source>
        <strain evidence="8 9">DSM 18090</strain>
    </source>
</reference>
<dbReference type="AlphaFoldDB" id="A0A3N5C1P8"/>
<accession>A0A3N5C1P8</accession>
<feature type="transmembrane region" description="Helical" evidence="6">
    <location>
        <begin position="80"/>
        <end position="98"/>
    </location>
</feature>
<dbReference type="RefSeq" id="WP_124223732.1">
    <property type="nucleotide sequence ID" value="NZ_RKRF01000014.1"/>
</dbReference>
<name>A0A3N5C1P8_9BACI</name>
<keyword evidence="4 6" id="KW-1133">Transmembrane helix</keyword>
<evidence type="ECO:0000256" key="5">
    <source>
        <dbReference type="ARBA" id="ARBA00023136"/>
    </source>
</evidence>
<feature type="transmembrane region" description="Helical" evidence="6">
    <location>
        <begin position="6"/>
        <end position="22"/>
    </location>
</feature>
<gene>
    <name evidence="8" type="ORF">EDC24_2919</name>
</gene>
<dbReference type="GO" id="GO:0005886">
    <property type="term" value="C:plasma membrane"/>
    <property type="evidence" value="ECO:0007669"/>
    <property type="project" value="UniProtKB-SubCell"/>
</dbReference>
<evidence type="ECO:0000259" key="7">
    <source>
        <dbReference type="Pfam" id="PF09335"/>
    </source>
</evidence>
<sequence length="223" mass="25397">MQLSTLLKGIIVFIFVLLLYSFHQRLFHISPEDIRNIILTAGWFSPVYYILLFMFRPLVLFPASVFSIVGGLAFGSVWGFFLAITGATAGAAVAFWISRKLGEDTFKKLKNQKVLDLKHHFEERGFLYILLLRLLPVINFDLISYGVGLSKVRFMEFLKATLIGIIPGTLIYAFLGASLVEGNRWTVTMVVFIYIVLVLVPILWRKNIMNRIDQVNEKNTTEG</sequence>
<feature type="transmembrane region" description="Helical" evidence="6">
    <location>
        <begin position="125"/>
        <end position="145"/>
    </location>
</feature>
<keyword evidence="9" id="KW-1185">Reference proteome</keyword>
<feature type="transmembrane region" description="Helical" evidence="6">
    <location>
        <begin position="185"/>
        <end position="204"/>
    </location>
</feature>
<feature type="domain" description="VTT" evidence="7">
    <location>
        <begin position="61"/>
        <end position="177"/>
    </location>
</feature>
<evidence type="ECO:0000256" key="3">
    <source>
        <dbReference type="ARBA" id="ARBA00022692"/>
    </source>
</evidence>
<organism evidence="8 9">
    <name type="scientific">Aquisalibacillus elongatus</name>
    <dbReference type="NCBI Taxonomy" id="485577"/>
    <lineage>
        <taxon>Bacteria</taxon>
        <taxon>Bacillati</taxon>
        <taxon>Bacillota</taxon>
        <taxon>Bacilli</taxon>
        <taxon>Bacillales</taxon>
        <taxon>Bacillaceae</taxon>
        <taxon>Aquisalibacillus</taxon>
    </lineage>
</organism>
<feature type="transmembrane region" description="Helical" evidence="6">
    <location>
        <begin position="58"/>
        <end position="75"/>
    </location>
</feature>